<dbReference type="InterPro" id="IPR036390">
    <property type="entry name" value="WH_DNA-bd_sf"/>
</dbReference>
<evidence type="ECO:0000313" key="3">
    <source>
        <dbReference type="EMBL" id="UYV66099.1"/>
    </source>
</evidence>
<dbReference type="CDD" id="cd01089">
    <property type="entry name" value="PA2G4-like"/>
    <property type="match status" value="1"/>
</dbReference>
<reference evidence="3 4" key="1">
    <citation type="submission" date="2022-01" db="EMBL/GenBank/DDBJ databases">
        <title>A chromosomal length assembly of Cordylochernes scorpioides.</title>
        <authorList>
            <person name="Zeh D."/>
            <person name="Zeh J."/>
        </authorList>
    </citation>
    <scope>NUCLEOTIDE SEQUENCE [LARGE SCALE GENOMIC DNA]</scope>
    <source>
        <strain evidence="3">IN4F17</strain>
        <tissue evidence="3">Whole Body</tissue>
    </source>
</reference>
<accession>A0ABY6KCI5</accession>
<evidence type="ECO:0000313" key="4">
    <source>
        <dbReference type="Proteomes" id="UP001235939"/>
    </source>
</evidence>
<organism evidence="3 4">
    <name type="scientific">Cordylochernes scorpioides</name>
    <dbReference type="NCBI Taxonomy" id="51811"/>
    <lineage>
        <taxon>Eukaryota</taxon>
        <taxon>Metazoa</taxon>
        <taxon>Ecdysozoa</taxon>
        <taxon>Arthropoda</taxon>
        <taxon>Chelicerata</taxon>
        <taxon>Arachnida</taxon>
        <taxon>Pseudoscorpiones</taxon>
        <taxon>Cheliferoidea</taxon>
        <taxon>Chernetidae</taxon>
        <taxon>Cordylochernes</taxon>
    </lineage>
</organism>
<dbReference type="Gene3D" id="3.90.230.10">
    <property type="entry name" value="Creatinase/methionine aminopeptidase superfamily"/>
    <property type="match status" value="1"/>
</dbReference>
<dbReference type="InterPro" id="IPR004545">
    <property type="entry name" value="PA2G4"/>
</dbReference>
<gene>
    <name evidence="3" type="ORF">LAZ67_4000253</name>
</gene>
<dbReference type="InterPro" id="IPR036005">
    <property type="entry name" value="Creatinase/aminopeptidase-like"/>
</dbReference>
<dbReference type="InterPro" id="IPR036388">
    <property type="entry name" value="WH-like_DNA-bd_sf"/>
</dbReference>
<dbReference type="EMBL" id="CP092866">
    <property type="protein sequence ID" value="UYV66099.1"/>
    <property type="molecule type" value="Genomic_DNA"/>
</dbReference>
<evidence type="ECO:0000256" key="1">
    <source>
        <dbReference type="ARBA" id="ARBA00007319"/>
    </source>
</evidence>
<dbReference type="NCBIfam" id="TIGR00495">
    <property type="entry name" value="crvDNA_42K"/>
    <property type="match status" value="1"/>
</dbReference>
<dbReference type="PANTHER" id="PTHR10804:SF11">
    <property type="entry name" value="PROLIFERATION-ASSOCIATED PROTEIN 2G4"/>
    <property type="match status" value="1"/>
</dbReference>
<feature type="domain" description="Peptidase M24" evidence="2">
    <location>
        <begin position="9"/>
        <end position="152"/>
    </location>
</feature>
<dbReference type="Pfam" id="PF00557">
    <property type="entry name" value="Peptidase_M24"/>
    <property type="match status" value="1"/>
</dbReference>
<dbReference type="SUPFAM" id="SSF55920">
    <property type="entry name" value="Creatinase/aminopeptidase"/>
    <property type="match status" value="1"/>
</dbReference>
<dbReference type="Proteomes" id="UP001235939">
    <property type="component" value="Chromosome 04"/>
</dbReference>
<dbReference type="PANTHER" id="PTHR10804">
    <property type="entry name" value="PROTEASE FAMILY M24 METHIONYL AMINOPEPTIDASE, AMINOPEPTIDASE P"/>
    <property type="match status" value="1"/>
</dbReference>
<protein>
    <submittedName>
        <fullName evidence="3">PA2G4</fullName>
    </submittedName>
</protein>
<dbReference type="InterPro" id="IPR000994">
    <property type="entry name" value="Pept_M24"/>
</dbReference>
<sequence length="366" mass="40967">MSPGVLSQIIAQCLPGTSVVSLCELGDKLLQEETDKVFKKEKEIKKGISFPTCLSVNNCICHYSPLKSESDYTLKDGDMVKIDMGTHIDGFIAVVAQTLVVGASKENPVTGRKADLIRAAYTAAEAALRLVKPGLDNLTVTDTIQRVAEDYKCKPIEGMLSYQLKQFRLEGEKSIIQNPSEAQRKDHEKCQFEMYEVYAIDVLLSTGEGKGKEMDTRTTVYKKTNEIYNLKMKASRVFLSEVEKRFGKMPFTLRSFEDEKKAKMGVMECVNHKLVEPFQVFYEKEGEYVAQFKFTVLLMPSGSHKITLTTPPDLSVYQSDLQVQTEELRTLLSQPVGPKTAKKKKKKAATIVASMGDKDIIEKASE</sequence>
<proteinExistence type="inferred from homology"/>
<evidence type="ECO:0000259" key="2">
    <source>
        <dbReference type="Pfam" id="PF00557"/>
    </source>
</evidence>
<keyword evidence="4" id="KW-1185">Reference proteome</keyword>
<dbReference type="InterPro" id="IPR047113">
    <property type="entry name" value="PA2G4/ARX1"/>
</dbReference>
<dbReference type="SUPFAM" id="SSF46785">
    <property type="entry name" value="Winged helix' DNA-binding domain"/>
    <property type="match status" value="1"/>
</dbReference>
<dbReference type="Gene3D" id="1.10.10.10">
    <property type="entry name" value="Winged helix-like DNA-binding domain superfamily/Winged helix DNA-binding domain"/>
    <property type="match status" value="1"/>
</dbReference>
<name>A0ABY6KCI5_9ARAC</name>
<comment type="similarity">
    <text evidence="1">Belongs to the peptidase M24 family.</text>
</comment>